<dbReference type="Pfam" id="PF08737">
    <property type="entry name" value="Rgp1"/>
    <property type="match status" value="1"/>
</dbReference>
<dbReference type="OrthoDB" id="1918at2759"/>
<sequence length="217" mass="23647">MLPANLPPTFQGRSLKFPYELIVGTCRASASAMRSSSSLGPTGANSVSCVMKVPIRVYNHVVVNVTPRSYDLLWPVTRQHATAEFAPKVVDGPLKNASESNKGSAPPPSSSSSRSLDETREYGRCLLGTLISGSITSGATAKSVDAGDLEREIESENGSLTGRREATEIITRNPRKFSYDVNEDGVKVTVLPFPKSARRLGETECCWQWVFLRLLHF</sequence>
<reference evidence="2 3" key="1">
    <citation type="submission" date="2014-04" db="EMBL/GenBank/DDBJ databases">
        <authorList>
            <consortium name="DOE Joint Genome Institute"/>
            <person name="Kuo A."/>
            <person name="Kohler A."/>
            <person name="Costa M.D."/>
            <person name="Nagy L.G."/>
            <person name="Floudas D."/>
            <person name="Copeland A."/>
            <person name="Barry K.W."/>
            <person name="Cichocki N."/>
            <person name="Veneault-Fourrey C."/>
            <person name="LaButti K."/>
            <person name="Lindquist E.A."/>
            <person name="Lipzen A."/>
            <person name="Lundell T."/>
            <person name="Morin E."/>
            <person name="Murat C."/>
            <person name="Sun H."/>
            <person name="Tunlid A."/>
            <person name="Henrissat B."/>
            <person name="Grigoriev I.V."/>
            <person name="Hibbett D.S."/>
            <person name="Martin F."/>
            <person name="Nordberg H.P."/>
            <person name="Cantor M.N."/>
            <person name="Hua S.X."/>
        </authorList>
    </citation>
    <scope>NUCLEOTIDE SEQUENCE [LARGE SCALE GENOMIC DNA]</scope>
    <source>
        <strain evidence="2 3">441</strain>
    </source>
</reference>
<dbReference type="Proteomes" id="UP000054018">
    <property type="component" value="Unassembled WGS sequence"/>
</dbReference>
<organism evidence="2 3">
    <name type="scientific">Pisolithus microcarpus 441</name>
    <dbReference type="NCBI Taxonomy" id="765257"/>
    <lineage>
        <taxon>Eukaryota</taxon>
        <taxon>Fungi</taxon>
        <taxon>Dikarya</taxon>
        <taxon>Basidiomycota</taxon>
        <taxon>Agaricomycotina</taxon>
        <taxon>Agaricomycetes</taxon>
        <taxon>Agaricomycetidae</taxon>
        <taxon>Boletales</taxon>
        <taxon>Sclerodermatineae</taxon>
        <taxon>Pisolithaceae</taxon>
        <taxon>Pisolithus</taxon>
    </lineage>
</organism>
<dbReference type="AlphaFoldDB" id="A0A0C9Z2N2"/>
<dbReference type="PANTHER" id="PTHR12507">
    <property type="entry name" value="REDUCED GROWTH PHENOTYPE 1 RGP1, YEAST -RELATED"/>
    <property type="match status" value="1"/>
</dbReference>
<feature type="region of interest" description="Disordered" evidence="1">
    <location>
        <begin position="92"/>
        <end position="116"/>
    </location>
</feature>
<gene>
    <name evidence="2" type="ORF">PISMIDRAFT_688060</name>
</gene>
<dbReference type="HOGENOM" id="CLU_1272738_0_0_1"/>
<accession>A0A0C9Z2N2</accession>
<proteinExistence type="predicted"/>
<evidence type="ECO:0000256" key="1">
    <source>
        <dbReference type="SAM" id="MobiDB-lite"/>
    </source>
</evidence>
<keyword evidence="3" id="KW-1185">Reference proteome</keyword>
<evidence type="ECO:0000313" key="2">
    <source>
        <dbReference type="EMBL" id="KIK14298.1"/>
    </source>
</evidence>
<protein>
    <submittedName>
        <fullName evidence="2">Uncharacterized protein</fullName>
    </submittedName>
</protein>
<reference evidence="3" key="2">
    <citation type="submission" date="2015-01" db="EMBL/GenBank/DDBJ databases">
        <title>Evolutionary Origins and Diversification of the Mycorrhizal Mutualists.</title>
        <authorList>
            <consortium name="DOE Joint Genome Institute"/>
            <consortium name="Mycorrhizal Genomics Consortium"/>
            <person name="Kohler A."/>
            <person name="Kuo A."/>
            <person name="Nagy L.G."/>
            <person name="Floudas D."/>
            <person name="Copeland A."/>
            <person name="Barry K.W."/>
            <person name="Cichocki N."/>
            <person name="Veneault-Fourrey C."/>
            <person name="LaButti K."/>
            <person name="Lindquist E.A."/>
            <person name="Lipzen A."/>
            <person name="Lundell T."/>
            <person name="Morin E."/>
            <person name="Murat C."/>
            <person name="Riley R."/>
            <person name="Ohm R."/>
            <person name="Sun H."/>
            <person name="Tunlid A."/>
            <person name="Henrissat B."/>
            <person name="Grigoriev I.V."/>
            <person name="Hibbett D.S."/>
            <person name="Martin F."/>
        </authorList>
    </citation>
    <scope>NUCLEOTIDE SEQUENCE [LARGE SCALE GENOMIC DNA]</scope>
    <source>
        <strain evidence="3">441</strain>
    </source>
</reference>
<dbReference type="EMBL" id="KN833945">
    <property type="protein sequence ID" value="KIK14298.1"/>
    <property type="molecule type" value="Genomic_DNA"/>
</dbReference>
<dbReference type="InterPro" id="IPR014848">
    <property type="entry name" value="Rgp1"/>
</dbReference>
<name>A0A0C9Z2N2_9AGAM</name>
<evidence type="ECO:0000313" key="3">
    <source>
        <dbReference type="Proteomes" id="UP000054018"/>
    </source>
</evidence>
<dbReference type="STRING" id="765257.A0A0C9Z2N2"/>